<dbReference type="AlphaFoldDB" id="A0A1E7FS44"/>
<feature type="compositionally biased region" description="Basic residues" evidence="1">
    <location>
        <begin position="32"/>
        <end position="44"/>
    </location>
</feature>
<protein>
    <submittedName>
        <fullName evidence="2">Uncharacterized protein</fullName>
    </submittedName>
</protein>
<feature type="compositionally biased region" description="Basic residues" evidence="1">
    <location>
        <begin position="1"/>
        <end position="10"/>
    </location>
</feature>
<gene>
    <name evidence="2" type="ORF">FRACYDRAFT_234624</name>
</gene>
<dbReference type="KEGG" id="fcy:FRACYDRAFT_234624"/>
<feature type="region of interest" description="Disordered" evidence="1">
    <location>
        <begin position="107"/>
        <end position="151"/>
    </location>
</feature>
<feature type="region of interest" description="Disordered" evidence="1">
    <location>
        <begin position="1"/>
        <end position="49"/>
    </location>
</feature>
<accession>A0A1E7FS44</accession>
<evidence type="ECO:0000313" key="2">
    <source>
        <dbReference type="EMBL" id="OEU20992.1"/>
    </source>
</evidence>
<organism evidence="2 3">
    <name type="scientific">Fragilariopsis cylindrus CCMP1102</name>
    <dbReference type="NCBI Taxonomy" id="635003"/>
    <lineage>
        <taxon>Eukaryota</taxon>
        <taxon>Sar</taxon>
        <taxon>Stramenopiles</taxon>
        <taxon>Ochrophyta</taxon>
        <taxon>Bacillariophyta</taxon>
        <taxon>Bacillariophyceae</taxon>
        <taxon>Bacillariophycidae</taxon>
        <taxon>Bacillariales</taxon>
        <taxon>Bacillariaceae</taxon>
        <taxon>Fragilariopsis</taxon>
    </lineage>
</organism>
<dbReference type="OrthoDB" id="54554at2759"/>
<name>A0A1E7FS44_9STRA</name>
<dbReference type="InParanoid" id="A0A1E7FS44"/>
<reference evidence="2 3" key="1">
    <citation type="submission" date="2016-09" db="EMBL/GenBank/DDBJ databases">
        <title>Extensive genetic diversity and differential bi-allelic expression allows diatom success in the polar Southern Ocean.</title>
        <authorList>
            <consortium name="DOE Joint Genome Institute"/>
            <person name="Mock T."/>
            <person name="Otillar R.P."/>
            <person name="Strauss J."/>
            <person name="Dupont C."/>
            <person name="Frickenhaus S."/>
            <person name="Maumus F."/>
            <person name="Mcmullan M."/>
            <person name="Sanges R."/>
            <person name="Schmutz J."/>
            <person name="Toseland A."/>
            <person name="Valas R."/>
            <person name="Veluchamy A."/>
            <person name="Ward B.J."/>
            <person name="Allen A."/>
            <person name="Barry K."/>
            <person name="Falciatore A."/>
            <person name="Ferrante M."/>
            <person name="Fortunato A.E."/>
            <person name="Gloeckner G."/>
            <person name="Gruber A."/>
            <person name="Hipkin R."/>
            <person name="Janech M."/>
            <person name="Kroth P."/>
            <person name="Leese F."/>
            <person name="Lindquist E."/>
            <person name="Lyon B.R."/>
            <person name="Martin J."/>
            <person name="Mayer C."/>
            <person name="Parker M."/>
            <person name="Quesneville H."/>
            <person name="Raymond J."/>
            <person name="Uhlig C."/>
            <person name="Valentin K.U."/>
            <person name="Worden A.Z."/>
            <person name="Armbrust E.V."/>
            <person name="Bowler C."/>
            <person name="Green B."/>
            <person name="Moulton V."/>
            <person name="Van Oosterhout C."/>
            <person name="Grigoriev I."/>
        </authorList>
    </citation>
    <scope>NUCLEOTIDE SEQUENCE [LARGE SCALE GENOMIC DNA]</scope>
    <source>
        <strain evidence="2 3">CCMP1102</strain>
    </source>
</reference>
<dbReference type="Proteomes" id="UP000095751">
    <property type="component" value="Unassembled WGS sequence"/>
</dbReference>
<evidence type="ECO:0000313" key="3">
    <source>
        <dbReference type="Proteomes" id="UP000095751"/>
    </source>
</evidence>
<sequence length="991" mass="111529">MVKSAKKAQQRRSLPCSGTTNKRGKESAAKQAKQKVNNKKKRGPHFTNPTAAAYANKIIVACLDEYDKQVVPPGKKRPPRTLDSIRQSFVQLGNIWLTLDMLKMKKRNKQKSNNNNNKKKVGKPPPNTIDTTNVEPCSLGRPKGSTNELKGDNHKLFTKMKNEITSTWADKMKRPIGIELAEYIKEVQLAYDLDPIKYSVTTSMVHSRMKRHRIEVQGTGQVSPMLAIEPRIVLYINLSTKSNNTMNRKAIIRWVNSHIKDSKIERDVIAWKVNHHPKWKNNFKKNKVYPTRACLGEKWFTGFLNRWKHKIQYKTAQNVAYNRTEHVTYRKFVEMYENVYALLIEDGYAEKMLHPKYYDTLGKECGEHDINRFGELVDIVFTRPDLVLVADECGTNTNMSKEKMSAGNRKHVSTKGVTAKIPACTSDCHFTTMVWTALTGEPVMAVVIIEKESDLTWSEIHGFDIEAEWIGDDSFYNDIKSSDDSTEALKVAMNDSVFPHELLEMNTGPGKVFPGGPVCCFKGLTIPTIVRRSASGGITPEILIEVLQHYDKHVPRKDGEPPPCALLDGHGSRLDWEVMKYANNLDEFGDVIPGANHQWNLYLGLPNATAYWQVGDSSEQNGAWKNLQRVEKEKIRANQQLHRRKLKIERYHAVYMLQKVFHLCYGNVEGNKKAILQRGWNPLNKGCLSMPDVLKSKPSDAVDTVDIDTVGISNDSYVNDMNVSSGTSRHFLQLLTTSVNRDEAREIHHQEVMDEITASQNDNACRTSIIDKLTRNRLTAGSLTRAGIWSLSSSTALEIVATKNKAKMIAIAGKASKQYIRDLKTYTSGKTAMEKSKYHYAAFDEGGILYGVPDGPNRNKIINGLRKASRWLLNDDYVHLIRYKQLGCTKKASKIPATLAERRGAWDSIYFTMKEPSPPVKPTNYIETSDIVGGDDNLDDEDNARALDLLTSVPADLPPLALLSPTTDGTEGENDVANILLNIGNLKVAPI</sequence>
<proteinExistence type="predicted"/>
<evidence type="ECO:0000256" key="1">
    <source>
        <dbReference type="SAM" id="MobiDB-lite"/>
    </source>
</evidence>
<keyword evidence="3" id="KW-1185">Reference proteome</keyword>
<dbReference type="EMBL" id="KV784354">
    <property type="protein sequence ID" value="OEU20992.1"/>
    <property type="molecule type" value="Genomic_DNA"/>
</dbReference>